<protein>
    <recommendedName>
        <fullName evidence="3">ShKT domain-containing protein</fullName>
    </recommendedName>
</protein>
<feature type="non-terminal residue" evidence="4">
    <location>
        <position position="177"/>
    </location>
</feature>
<sequence length="177" mass="18853">MPSTSSSPASSTSTTSSSTVSEGSGEEPGPVEKKGDQFAAIITVGTSTTKQAETTVDEGSGEVEASGQEDTTTTQQYAPEGSGATVDASNGYDQPELLLPDHFTSETTPIITIATTKKASGWKPFVFDCAKEEDDRGMLCQDWADSGLCERHKPTQFLFCRKTCLCTGPPNRRKRIN</sequence>
<evidence type="ECO:0000313" key="5">
    <source>
        <dbReference type="Proteomes" id="UP001177023"/>
    </source>
</evidence>
<dbReference type="PROSITE" id="PS51670">
    <property type="entry name" value="SHKT"/>
    <property type="match status" value="1"/>
</dbReference>
<comment type="caution">
    <text evidence="1">Lacks conserved residue(s) required for the propagation of feature annotation.</text>
</comment>
<feature type="region of interest" description="Disordered" evidence="2">
    <location>
        <begin position="1"/>
        <end position="97"/>
    </location>
</feature>
<feature type="compositionally biased region" description="Polar residues" evidence="2">
    <location>
        <begin position="44"/>
        <end position="54"/>
    </location>
</feature>
<evidence type="ECO:0000313" key="4">
    <source>
        <dbReference type="EMBL" id="CAJ0577959.1"/>
    </source>
</evidence>
<dbReference type="EMBL" id="CATQJA010002652">
    <property type="protein sequence ID" value="CAJ0577959.1"/>
    <property type="molecule type" value="Genomic_DNA"/>
</dbReference>
<keyword evidence="5" id="KW-1185">Reference proteome</keyword>
<evidence type="ECO:0000256" key="1">
    <source>
        <dbReference type="PROSITE-ProRule" id="PRU01005"/>
    </source>
</evidence>
<comment type="caution">
    <text evidence="4">The sequence shown here is derived from an EMBL/GenBank/DDBJ whole genome shotgun (WGS) entry which is preliminary data.</text>
</comment>
<organism evidence="4 5">
    <name type="scientific">Mesorhabditis spiculigera</name>
    <dbReference type="NCBI Taxonomy" id="96644"/>
    <lineage>
        <taxon>Eukaryota</taxon>
        <taxon>Metazoa</taxon>
        <taxon>Ecdysozoa</taxon>
        <taxon>Nematoda</taxon>
        <taxon>Chromadorea</taxon>
        <taxon>Rhabditida</taxon>
        <taxon>Rhabditina</taxon>
        <taxon>Rhabditomorpha</taxon>
        <taxon>Rhabditoidea</taxon>
        <taxon>Rhabditidae</taxon>
        <taxon>Mesorhabditinae</taxon>
        <taxon>Mesorhabditis</taxon>
    </lineage>
</organism>
<accession>A0AA36D114</accession>
<gene>
    <name evidence="4" type="ORF">MSPICULIGERA_LOCUS16223</name>
</gene>
<name>A0AA36D114_9BILA</name>
<feature type="domain" description="ShKT" evidence="3">
    <location>
        <begin position="129"/>
        <end position="166"/>
    </location>
</feature>
<feature type="compositionally biased region" description="Low complexity" evidence="2">
    <location>
        <begin position="1"/>
        <end position="23"/>
    </location>
</feature>
<dbReference type="InterPro" id="IPR003582">
    <property type="entry name" value="ShKT_dom"/>
</dbReference>
<reference evidence="4" key="1">
    <citation type="submission" date="2023-06" db="EMBL/GenBank/DDBJ databases">
        <authorList>
            <person name="Delattre M."/>
        </authorList>
    </citation>
    <scope>NUCLEOTIDE SEQUENCE</scope>
    <source>
        <strain evidence="4">AF72</strain>
    </source>
</reference>
<dbReference type="Proteomes" id="UP001177023">
    <property type="component" value="Unassembled WGS sequence"/>
</dbReference>
<feature type="compositionally biased region" description="Polar residues" evidence="2">
    <location>
        <begin position="68"/>
        <end position="77"/>
    </location>
</feature>
<evidence type="ECO:0000259" key="3">
    <source>
        <dbReference type="PROSITE" id="PS51670"/>
    </source>
</evidence>
<proteinExistence type="predicted"/>
<evidence type="ECO:0000256" key="2">
    <source>
        <dbReference type="SAM" id="MobiDB-lite"/>
    </source>
</evidence>
<dbReference type="AlphaFoldDB" id="A0AA36D114"/>